<accession>A0ABQ3UUV8</accession>
<name>A0ABQ3UUV8_9CHLR</name>
<dbReference type="EMBL" id="BNJG01000002">
    <property type="protein sequence ID" value="GHO56476.1"/>
    <property type="molecule type" value="Genomic_DNA"/>
</dbReference>
<evidence type="ECO:0000313" key="1">
    <source>
        <dbReference type="EMBL" id="GHO56476.1"/>
    </source>
</evidence>
<evidence type="ECO:0000313" key="2">
    <source>
        <dbReference type="Proteomes" id="UP000654345"/>
    </source>
</evidence>
<dbReference type="RefSeq" id="WP_201372964.1">
    <property type="nucleotide sequence ID" value="NZ_BNJG01000002.1"/>
</dbReference>
<dbReference type="Proteomes" id="UP000654345">
    <property type="component" value="Unassembled WGS sequence"/>
</dbReference>
<proteinExistence type="predicted"/>
<sequence length="47" mass="4805">MPTNPNPENVPDPNQATIDAIAAKMAEAAAEAARKAAEAASQATEKK</sequence>
<gene>
    <name evidence="1" type="ORF">KSB_49510</name>
</gene>
<organism evidence="1 2">
    <name type="scientific">Ktedonobacter robiniae</name>
    <dbReference type="NCBI Taxonomy" id="2778365"/>
    <lineage>
        <taxon>Bacteria</taxon>
        <taxon>Bacillati</taxon>
        <taxon>Chloroflexota</taxon>
        <taxon>Ktedonobacteria</taxon>
        <taxon>Ktedonobacterales</taxon>
        <taxon>Ktedonobacteraceae</taxon>
        <taxon>Ktedonobacter</taxon>
    </lineage>
</organism>
<keyword evidence="2" id="KW-1185">Reference proteome</keyword>
<reference evidence="1 2" key="1">
    <citation type="journal article" date="2021" name="Int. J. Syst. Evol. Microbiol.">
        <title>Reticulibacter mediterranei gen. nov., sp. nov., within the new family Reticulibacteraceae fam. nov., and Ktedonospora formicarum gen. nov., sp. nov., Ktedonobacter robiniae sp. nov., Dictyobacter formicarum sp. nov. and Dictyobacter arantiisoli sp. nov., belonging to the class Ktedonobacteria.</title>
        <authorList>
            <person name="Yabe S."/>
            <person name="Zheng Y."/>
            <person name="Wang C.M."/>
            <person name="Sakai Y."/>
            <person name="Abe K."/>
            <person name="Yokota A."/>
            <person name="Donadio S."/>
            <person name="Cavaletti L."/>
            <person name="Monciardini P."/>
        </authorList>
    </citation>
    <scope>NUCLEOTIDE SEQUENCE [LARGE SCALE GENOMIC DNA]</scope>
    <source>
        <strain evidence="1 2">SOSP1-30</strain>
    </source>
</reference>
<comment type="caution">
    <text evidence="1">The sequence shown here is derived from an EMBL/GenBank/DDBJ whole genome shotgun (WGS) entry which is preliminary data.</text>
</comment>
<protein>
    <submittedName>
        <fullName evidence="1">Uncharacterized protein</fullName>
    </submittedName>
</protein>